<sequence>MLFYYYKWVLKVKEDYMSYYCEICGDYADVHHIVHRSEGGLDFKLNYKYLCKKHHRSKMGPHRDKVVDLNYKLEMQNKLRELFIKSFYTGNDIKIMLGLTPGSLKKLTKNLKLYKEGYSSDEIIFNLMGRKVYSEEYIEDFILQKAISCI</sequence>
<evidence type="ECO:0000313" key="3">
    <source>
        <dbReference type="Proteomes" id="UP000070646"/>
    </source>
</evidence>
<evidence type="ECO:0000313" key="2">
    <source>
        <dbReference type="EMBL" id="KXA09944.1"/>
    </source>
</evidence>
<dbReference type="EMBL" id="LRPU01000114">
    <property type="protein sequence ID" value="KXA09944.1"/>
    <property type="molecule type" value="Genomic_DNA"/>
</dbReference>
<name>A0A133N0W5_CLOPF</name>
<evidence type="ECO:0000259" key="1">
    <source>
        <dbReference type="SMART" id="SM00507"/>
    </source>
</evidence>
<protein>
    <recommendedName>
        <fullName evidence="1">HNH nuclease domain-containing protein</fullName>
    </recommendedName>
</protein>
<reference evidence="2 3" key="1">
    <citation type="submission" date="2016-01" db="EMBL/GenBank/DDBJ databases">
        <authorList>
            <person name="Oliw E.H."/>
        </authorList>
    </citation>
    <scope>NUCLEOTIDE SEQUENCE [LARGE SCALE GENOMIC DNA]</scope>
    <source>
        <strain evidence="2 3">MJR7757A</strain>
    </source>
</reference>
<comment type="caution">
    <text evidence="2">The sequence shown here is derived from an EMBL/GenBank/DDBJ whole genome shotgun (WGS) entry which is preliminary data.</text>
</comment>
<dbReference type="Proteomes" id="UP000070646">
    <property type="component" value="Unassembled WGS sequence"/>
</dbReference>
<feature type="domain" description="HNH nuclease" evidence="1">
    <location>
        <begin position="11"/>
        <end position="56"/>
    </location>
</feature>
<dbReference type="Gene3D" id="1.10.30.50">
    <property type="match status" value="1"/>
</dbReference>
<gene>
    <name evidence="2" type="ORF">HMPREF3222_02226</name>
</gene>
<organism evidence="2 3">
    <name type="scientific">Clostridium perfringens</name>
    <dbReference type="NCBI Taxonomy" id="1502"/>
    <lineage>
        <taxon>Bacteria</taxon>
        <taxon>Bacillati</taxon>
        <taxon>Bacillota</taxon>
        <taxon>Clostridia</taxon>
        <taxon>Eubacteriales</taxon>
        <taxon>Clostridiaceae</taxon>
        <taxon>Clostridium</taxon>
    </lineage>
</organism>
<dbReference type="AlphaFoldDB" id="A0A133N0W5"/>
<dbReference type="SMART" id="SM00507">
    <property type="entry name" value="HNHc"/>
    <property type="match status" value="1"/>
</dbReference>
<proteinExistence type="predicted"/>
<dbReference type="PATRIC" id="fig|1502.174.peg.2241"/>
<dbReference type="InterPro" id="IPR003615">
    <property type="entry name" value="HNH_nuc"/>
</dbReference>
<accession>A0A133N0W5</accession>
<dbReference type="CDD" id="cd00085">
    <property type="entry name" value="HNHc"/>
    <property type="match status" value="1"/>
</dbReference>